<gene>
    <name evidence="2" type="ORF">CDAR_612251</name>
</gene>
<accession>A0AAV4RWM7</accession>
<keyword evidence="3" id="KW-1185">Reference proteome</keyword>
<name>A0AAV4RWM7_9ARAC</name>
<feature type="compositionally biased region" description="Polar residues" evidence="1">
    <location>
        <begin position="56"/>
        <end position="66"/>
    </location>
</feature>
<evidence type="ECO:0000313" key="2">
    <source>
        <dbReference type="EMBL" id="GIY26738.1"/>
    </source>
</evidence>
<sequence>MNFRSQRSSIVEINIFARDFPPMQQAITDITDNYRPQTIFPGRPRSVHPPSHCGGASSNNGRQSRTSKIERQHRNSKVLAFDNKRFHPDKKIQLDFNTGVVFVSLLSLHKEKNRHSNWTQPDCKNRLRFFGGGAPVASRCGAHQKCSLVPIT</sequence>
<dbReference type="EMBL" id="BPLQ01006967">
    <property type="protein sequence ID" value="GIY26738.1"/>
    <property type="molecule type" value="Genomic_DNA"/>
</dbReference>
<proteinExistence type="predicted"/>
<reference evidence="2 3" key="1">
    <citation type="submission" date="2021-06" db="EMBL/GenBank/DDBJ databases">
        <title>Caerostris darwini draft genome.</title>
        <authorList>
            <person name="Kono N."/>
            <person name="Arakawa K."/>
        </authorList>
    </citation>
    <scope>NUCLEOTIDE SEQUENCE [LARGE SCALE GENOMIC DNA]</scope>
</reference>
<protein>
    <submittedName>
        <fullName evidence="2">Uncharacterized protein</fullName>
    </submittedName>
</protein>
<dbReference type="Proteomes" id="UP001054837">
    <property type="component" value="Unassembled WGS sequence"/>
</dbReference>
<dbReference type="AlphaFoldDB" id="A0AAV4RWM7"/>
<evidence type="ECO:0000313" key="3">
    <source>
        <dbReference type="Proteomes" id="UP001054837"/>
    </source>
</evidence>
<organism evidence="2 3">
    <name type="scientific">Caerostris darwini</name>
    <dbReference type="NCBI Taxonomy" id="1538125"/>
    <lineage>
        <taxon>Eukaryota</taxon>
        <taxon>Metazoa</taxon>
        <taxon>Ecdysozoa</taxon>
        <taxon>Arthropoda</taxon>
        <taxon>Chelicerata</taxon>
        <taxon>Arachnida</taxon>
        <taxon>Araneae</taxon>
        <taxon>Araneomorphae</taxon>
        <taxon>Entelegynae</taxon>
        <taxon>Araneoidea</taxon>
        <taxon>Araneidae</taxon>
        <taxon>Caerostris</taxon>
    </lineage>
</organism>
<comment type="caution">
    <text evidence="2">The sequence shown here is derived from an EMBL/GenBank/DDBJ whole genome shotgun (WGS) entry which is preliminary data.</text>
</comment>
<feature type="region of interest" description="Disordered" evidence="1">
    <location>
        <begin position="34"/>
        <end position="74"/>
    </location>
</feature>
<evidence type="ECO:0000256" key="1">
    <source>
        <dbReference type="SAM" id="MobiDB-lite"/>
    </source>
</evidence>